<keyword evidence="5 12" id="KW-0418">Kinase</keyword>
<feature type="domain" description="Protein kinase" evidence="11">
    <location>
        <begin position="43"/>
        <end position="289"/>
    </location>
</feature>
<dbReference type="EMBL" id="LYXE01000157">
    <property type="protein sequence ID" value="PDV97214.1"/>
    <property type="molecule type" value="Genomic_DNA"/>
</dbReference>
<dbReference type="AlphaFoldDB" id="A0A2H3KHG3"/>
<dbReference type="PROSITE" id="PS00108">
    <property type="entry name" value="PROTEIN_KINASE_ST"/>
    <property type="match status" value="1"/>
</dbReference>
<evidence type="ECO:0000256" key="5">
    <source>
        <dbReference type="ARBA" id="ARBA00022777"/>
    </source>
</evidence>
<keyword evidence="13" id="KW-1185">Reference proteome</keyword>
<accession>A0A2H3KHG3</accession>
<sequence>MDDVTHILCPRCHQQNLRHARFCQHCGHDVVLNNDRPSDHRRYVITRVIKQGGQGAIYEGLDEEGKVYAIKEMHDRFTNANERQEAIQRFNDEAEILQRLTHPRIPRVYSHFRDEGRHYLTMDFVRGDDLEELVQQTGPFAEQRVLVWADQICDVLEHLHGKGLIYRDMKPSNVMVEHEHDGIKVVDFGITKLFKPTERGTQIGTPGYAPPEQYQGLATPQSDIYAMAATLHHLLTGRDPTDQLPFSYPAARNLVPTISQRTSDALQQALQKVPQDRFATVQAFRRALIPQATPQRPQVRVAPPTVRIPQAAAAQVAAPPAVTPGKVVAPPAVAPGKVAPPPAPQPVVPQAPAAQPNRKRRGCVARLAGFIRMIINLFFMALIALSIYVGVQRPTWAEPYVAPLIELIERQDGSMAEPTPGS</sequence>
<keyword evidence="2 12" id="KW-0723">Serine/threonine-protein kinase</keyword>
<dbReference type="EC" id="2.7.11.1" evidence="1"/>
<evidence type="ECO:0000259" key="11">
    <source>
        <dbReference type="PROSITE" id="PS50011"/>
    </source>
</evidence>
<evidence type="ECO:0000256" key="7">
    <source>
        <dbReference type="ARBA" id="ARBA00047899"/>
    </source>
</evidence>
<dbReference type="PANTHER" id="PTHR24363:SF0">
    <property type="entry name" value="SERINE_THREONINE KINASE LIKE DOMAIN CONTAINING 1"/>
    <property type="match status" value="1"/>
</dbReference>
<keyword evidence="4" id="KW-0547">Nucleotide-binding</keyword>
<evidence type="ECO:0000256" key="8">
    <source>
        <dbReference type="ARBA" id="ARBA00048679"/>
    </source>
</evidence>
<feature type="region of interest" description="Disordered" evidence="9">
    <location>
        <begin position="338"/>
        <end position="359"/>
    </location>
</feature>
<evidence type="ECO:0000256" key="10">
    <source>
        <dbReference type="SAM" id="Phobius"/>
    </source>
</evidence>
<evidence type="ECO:0000313" key="13">
    <source>
        <dbReference type="Proteomes" id="UP000220922"/>
    </source>
</evidence>
<proteinExistence type="predicted"/>
<evidence type="ECO:0000256" key="3">
    <source>
        <dbReference type="ARBA" id="ARBA00022679"/>
    </source>
</evidence>
<evidence type="ECO:0000256" key="6">
    <source>
        <dbReference type="ARBA" id="ARBA00022840"/>
    </source>
</evidence>
<keyword evidence="10" id="KW-0472">Membrane</keyword>
<feature type="transmembrane region" description="Helical" evidence="10">
    <location>
        <begin position="367"/>
        <end position="391"/>
    </location>
</feature>
<dbReference type="InterPro" id="IPR000719">
    <property type="entry name" value="Prot_kinase_dom"/>
</dbReference>
<dbReference type="SUPFAM" id="SSF56112">
    <property type="entry name" value="Protein kinase-like (PK-like)"/>
    <property type="match status" value="1"/>
</dbReference>
<protein>
    <recommendedName>
        <fullName evidence="1">non-specific serine/threonine protein kinase</fullName>
        <ecNumber evidence="1">2.7.11.1</ecNumber>
    </recommendedName>
</protein>
<evidence type="ECO:0000256" key="1">
    <source>
        <dbReference type="ARBA" id="ARBA00012513"/>
    </source>
</evidence>
<name>A0A2H3KHG3_9CHLR</name>
<dbReference type="PROSITE" id="PS50011">
    <property type="entry name" value="PROTEIN_KINASE_DOM"/>
    <property type="match status" value="1"/>
</dbReference>
<gene>
    <name evidence="12" type="ORF">A9Q02_04725</name>
</gene>
<dbReference type="Proteomes" id="UP000220922">
    <property type="component" value="Unassembled WGS sequence"/>
</dbReference>
<comment type="caution">
    <text evidence="12">The sequence shown here is derived from an EMBL/GenBank/DDBJ whole genome shotgun (WGS) entry which is preliminary data.</text>
</comment>
<dbReference type="CDD" id="cd14014">
    <property type="entry name" value="STKc_PknB_like"/>
    <property type="match status" value="1"/>
</dbReference>
<comment type="catalytic activity">
    <reaction evidence="7">
        <text>L-threonyl-[protein] + ATP = O-phospho-L-threonyl-[protein] + ADP + H(+)</text>
        <dbReference type="Rhea" id="RHEA:46608"/>
        <dbReference type="Rhea" id="RHEA-COMP:11060"/>
        <dbReference type="Rhea" id="RHEA-COMP:11605"/>
        <dbReference type="ChEBI" id="CHEBI:15378"/>
        <dbReference type="ChEBI" id="CHEBI:30013"/>
        <dbReference type="ChEBI" id="CHEBI:30616"/>
        <dbReference type="ChEBI" id="CHEBI:61977"/>
        <dbReference type="ChEBI" id="CHEBI:456216"/>
        <dbReference type="EC" id="2.7.11.1"/>
    </reaction>
</comment>
<dbReference type="OrthoDB" id="136279at2"/>
<dbReference type="GO" id="GO:0004674">
    <property type="term" value="F:protein serine/threonine kinase activity"/>
    <property type="evidence" value="ECO:0007669"/>
    <property type="project" value="UniProtKB-KW"/>
</dbReference>
<reference evidence="12 13" key="1">
    <citation type="submission" date="2016-05" db="EMBL/GenBank/DDBJ databases">
        <authorList>
            <person name="Lavstsen T."/>
            <person name="Jespersen J.S."/>
        </authorList>
    </citation>
    <scope>NUCLEOTIDE SEQUENCE [LARGE SCALE GENOMIC DNA]</scope>
    <source>
        <strain evidence="12 13">B7-9</strain>
    </source>
</reference>
<evidence type="ECO:0000313" key="12">
    <source>
        <dbReference type="EMBL" id="PDV97214.1"/>
    </source>
</evidence>
<keyword evidence="6" id="KW-0067">ATP-binding</keyword>
<dbReference type="SMART" id="SM00220">
    <property type="entry name" value="S_TKc"/>
    <property type="match status" value="1"/>
</dbReference>
<evidence type="ECO:0000256" key="9">
    <source>
        <dbReference type="SAM" id="MobiDB-lite"/>
    </source>
</evidence>
<dbReference type="Gene3D" id="1.10.510.10">
    <property type="entry name" value="Transferase(Phosphotransferase) domain 1"/>
    <property type="match status" value="1"/>
</dbReference>
<dbReference type="GO" id="GO:0005524">
    <property type="term" value="F:ATP binding"/>
    <property type="evidence" value="ECO:0007669"/>
    <property type="project" value="UniProtKB-KW"/>
</dbReference>
<organism evidence="12 13">
    <name type="scientific">Candidatus Chloroploca asiatica</name>
    <dbReference type="NCBI Taxonomy" id="1506545"/>
    <lineage>
        <taxon>Bacteria</taxon>
        <taxon>Bacillati</taxon>
        <taxon>Chloroflexota</taxon>
        <taxon>Chloroflexia</taxon>
        <taxon>Chloroflexales</taxon>
        <taxon>Chloroflexineae</taxon>
        <taxon>Oscillochloridaceae</taxon>
        <taxon>Candidatus Chloroploca</taxon>
    </lineage>
</organism>
<comment type="catalytic activity">
    <reaction evidence="8">
        <text>L-seryl-[protein] + ATP = O-phospho-L-seryl-[protein] + ADP + H(+)</text>
        <dbReference type="Rhea" id="RHEA:17989"/>
        <dbReference type="Rhea" id="RHEA-COMP:9863"/>
        <dbReference type="Rhea" id="RHEA-COMP:11604"/>
        <dbReference type="ChEBI" id="CHEBI:15378"/>
        <dbReference type="ChEBI" id="CHEBI:29999"/>
        <dbReference type="ChEBI" id="CHEBI:30616"/>
        <dbReference type="ChEBI" id="CHEBI:83421"/>
        <dbReference type="ChEBI" id="CHEBI:456216"/>
        <dbReference type="EC" id="2.7.11.1"/>
    </reaction>
</comment>
<dbReference type="PANTHER" id="PTHR24363">
    <property type="entry name" value="SERINE/THREONINE PROTEIN KINASE"/>
    <property type="match status" value="1"/>
</dbReference>
<dbReference type="Gene3D" id="3.30.200.20">
    <property type="entry name" value="Phosphorylase Kinase, domain 1"/>
    <property type="match status" value="1"/>
</dbReference>
<dbReference type="InterPro" id="IPR011009">
    <property type="entry name" value="Kinase-like_dom_sf"/>
</dbReference>
<dbReference type="RefSeq" id="WP_097654639.1">
    <property type="nucleotide sequence ID" value="NZ_LYXE01000157.1"/>
</dbReference>
<keyword evidence="10" id="KW-0812">Transmembrane</keyword>
<evidence type="ECO:0000256" key="4">
    <source>
        <dbReference type="ARBA" id="ARBA00022741"/>
    </source>
</evidence>
<keyword evidence="3" id="KW-0808">Transferase</keyword>
<evidence type="ECO:0000256" key="2">
    <source>
        <dbReference type="ARBA" id="ARBA00022527"/>
    </source>
</evidence>
<feature type="compositionally biased region" description="Pro residues" evidence="9">
    <location>
        <begin position="338"/>
        <end position="349"/>
    </location>
</feature>
<dbReference type="InterPro" id="IPR008271">
    <property type="entry name" value="Ser/Thr_kinase_AS"/>
</dbReference>
<keyword evidence="10" id="KW-1133">Transmembrane helix</keyword>
<dbReference type="Pfam" id="PF00069">
    <property type="entry name" value="Pkinase"/>
    <property type="match status" value="1"/>
</dbReference>